<keyword evidence="1" id="KW-0812">Transmembrane</keyword>
<feature type="transmembrane region" description="Helical" evidence="1">
    <location>
        <begin position="6"/>
        <end position="24"/>
    </location>
</feature>
<keyword evidence="1" id="KW-1133">Transmembrane helix</keyword>
<organism evidence="2 3">
    <name type="scientific">Piromyces finnis</name>
    <dbReference type="NCBI Taxonomy" id="1754191"/>
    <lineage>
        <taxon>Eukaryota</taxon>
        <taxon>Fungi</taxon>
        <taxon>Fungi incertae sedis</taxon>
        <taxon>Chytridiomycota</taxon>
        <taxon>Chytridiomycota incertae sedis</taxon>
        <taxon>Neocallimastigomycetes</taxon>
        <taxon>Neocallimastigales</taxon>
        <taxon>Neocallimastigaceae</taxon>
        <taxon>Piromyces</taxon>
    </lineage>
</organism>
<evidence type="ECO:0008006" key="4">
    <source>
        <dbReference type="Google" id="ProtNLM"/>
    </source>
</evidence>
<evidence type="ECO:0000256" key="1">
    <source>
        <dbReference type="SAM" id="Phobius"/>
    </source>
</evidence>
<evidence type="ECO:0000313" key="3">
    <source>
        <dbReference type="Proteomes" id="UP000193719"/>
    </source>
</evidence>
<dbReference type="AlphaFoldDB" id="A0A1Y1UWG5"/>
<feature type="non-terminal residue" evidence="2">
    <location>
        <position position="147"/>
    </location>
</feature>
<sequence length="147" mass="17656">MNLLIFVLLIMIIGYALFFFFLAIRRNNFKIANYLLKEGVDINFSGNSIISHLNRLDLLNNKNLNYILNHGFTIKDINPDLIEDFSNNSKIDFLEIIFNHFIYTNSFILYLLKLYKNKTPRNDWICKKNNNVIYKWKHKVIYKKKKK</sequence>
<keyword evidence="1" id="KW-0472">Membrane</keyword>
<proteinExistence type="predicted"/>
<protein>
    <recommendedName>
        <fullName evidence="4">Ankyrin</fullName>
    </recommendedName>
</protein>
<gene>
    <name evidence="2" type="ORF">BCR36DRAFT_158771</name>
</gene>
<reference evidence="2 3" key="2">
    <citation type="submission" date="2016-08" db="EMBL/GenBank/DDBJ databases">
        <title>Pervasive Adenine N6-methylation of Active Genes in Fungi.</title>
        <authorList>
            <consortium name="DOE Joint Genome Institute"/>
            <person name="Mondo S.J."/>
            <person name="Dannebaum R.O."/>
            <person name="Kuo R.C."/>
            <person name="Labutti K."/>
            <person name="Haridas S."/>
            <person name="Kuo A."/>
            <person name="Salamov A."/>
            <person name="Ahrendt S.R."/>
            <person name="Lipzen A."/>
            <person name="Sullivan W."/>
            <person name="Andreopoulos W.B."/>
            <person name="Clum A."/>
            <person name="Lindquist E."/>
            <person name="Daum C."/>
            <person name="Ramamoorthy G.K."/>
            <person name="Gryganskyi A."/>
            <person name="Culley D."/>
            <person name="Magnuson J.K."/>
            <person name="James T.Y."/>
            <person name="O'Malley M.A."/>
            <person name="Stajich J.E."/>
            <person name="Spatafora J.W."/>
            <person name="Visel A."/>
            <person name="Grigoriev I.V."/>
        </authorList>
    </citation>
    <scope>NUCLEOTIDE SEQUENCE [LARGE SCALE GENOMIC DNA]</scope>
    <source>
        <strain evidence="3">finn</strain>
    </source>
</reference>
<accession>A0A1Y1UWG5</accession>
<evidence type="ECO:0000313" key="2">
    <source>
        <dbReference type="EMBL" id="ORX42394.1"/>
    </source>
</evidence>
<name>A0A1Y1UWG5_9FUNG</name>
<dbReference type="EMBL" id="MCFH01000065">
    <property type="protein sequence ID" value="ORX42394.1"/>
    <property type="molecule type" value="Genomic_DNA"/>
</dbReference>
<keyword evidence="3" id="KW-1185">Reference proteome</keyword>
<dbReference type="Proteomes" id="UP000193719">
    <property type="component" value="Unassembled WGS sequence"/>
</dbReference>
<reference evidence="2 3" key="1">
    <citation type="submission" date="2016-08" db="EMBL/GenBank/DDBJ databases">
        <title>Genomes of anaerobic fungi encode conserved fungal cellulosomes for biomass hydrolysis.</title>
        <authorList>
            <consortium name="DOE Joint Genome Institute"/>
            <person name="Haitjema C.H."/>
            <person name="Gilmore S.P."/>
            <person name="Henske J.K."/>
            <person name="Solomon K.V."/>
            <person name="De Groot R."/>
            <person name="Kuo A."/>
            <person name="Mondo S.J."/>
            <person name="Salamov A.A."/>
            <person name="Labutti K."/>
            <person name="Zhao Z."/>
            <person name="Chiniquy J."/>
            <person name="Barry K."/>
            <person name="Brewer H.M."/>
            <person name="Purvine S.O."/>
            <person name="Wright A.T."/>
            <person name="Boxma B."/>
            <person name="Van Alen T."/>
            <person name="Hackstein J.H."/>
            <person name="Baker S.E."/>
            <person name="Grigoriev I.V."/>
            <person name="O'Malley M.A."/>
        </authorList>
    </citation>
    <scope>NUCLEOTIDE SEQUENCE [LARGE SCALE GENOMIC DNA]</scope>
    <source>
        <strain evidence="3">finn</strain>
    </source>
</reference>
<comment type="caution">
    <text evidence="2">The sequence shown here is derived from an EMBL/GenBank/DDBJ whole genome shotgun (WGS) entry which is preliminary data.</text>
</comment>